<dbReference type="Proteomes" id="UP000237000">
    <property type="component" value="Unassembled WGS sequence"/>
</dbReference>
<reference evidence="2" key="1">
    <citation type="submission" date="2016-06" db="EMBL/GenBank/DDBJ databases">
        <title>Parallel loss of symbiosis genes in relatives of nitrogen-fixing non-legume Parasponia.</title>
        <authorList>
            <person name="Van Velzen R."/>
            <person name="Holmer R."/>
            <person name="Bu F."/>
            <person name="Rutten L."/>
            <person name="Van Zeijl A."/>
            <person name="Liu W."/>
            <person name="Santuari L."/>
            <person name="Cao Q."/>
            <person name="Sharma T."/>
            <person name="Shen D."/>
            <person name="Roswanjaya Y."/>
            <person name="Wardhani T."/>
            <person name="Kalhor M.S."/>
            <person name="Jansen J."/>
            <person name="Van den Hoogen J."/>
            <person name="Gungor B."/>
            <person name="Hartog M."/>
            <person name="Hontelez J."/>
            <person name="Verver J."/>
            <person name="Yang W.-C."/>
            <person name="Schijlen E."/>
            <person name="Repin R."/>
            <person name="Schilthuizen M."/>
            <person name="Schranz E."/>
            <person name="Heidstra R."/>
            <person name="Miyata K."/>
            <person name="Fedorova E."/>
            <person name="Kohlen W."/>
            <person name="Bisseling T."/>
            <person name="Smit S."/>
            <person name="Geurts R."/>
        </authorList>
    </citation>
    <scope>NUCLEOTIDE SEQUENCE [LARGE SCALE GENOMIC DNA]</scope>
    <source>
        <strain evidence="2">cv. RG33-2</strain>
    </source>
</reference>
<protein>
    <submittedName>
        <fullName evidence="1">Uncharacterized protein</fullName>
    </submittedName>
</protein>
<keyword evidence="2" id="KW-1185">Reference proteome</keyword>
<dbReference type="EMBL" id="JXTC01000058">
    <property type="protein sequence ID" value="PON93419.1"/>
    <property type="molecule type" value="Genomic_DNA"/>
</dbReference>
<evidence type="ECO:0000313" key="1">
    <source>
        <dbReference type="EMBL" id="PON93419.1"/>
    </source>
</evidence>
<dbReference type="AlphaFoldDB" id="A0A2P5F6M3"/>
<proteinExistence type="predicted"/>
<evidence type="ECO:0000313" key="2">
    <source>
        <dbReference type="Proteomes" id="UP000237000"/>
    </source>
</evidence>
<sequence>MLNVQYVYDEAIVSGAEEGWNEYALALGYYYCLALIPPSAQISRSDGFHASEYFKLWVSFAVCKC</sequence>
<dbReference type="InParanoid" id="A0A2P5F6M3"/>
<gene>
    <name evidence="1" type="ORF">TorRG33x02_106970</name>
</gene>
<organism evidence="1 2">
    <name type="scientific">Trema orientale</name>
    <name type="common">Charcoal tree</name>
    <name type="synonym">Celtis orientalis</name>
    <dbReference type="NCBI Taxonomy" id="63057"/>
    <lineage>
        <taxon>Eukaryota</taxon>
        <taxon>Viridiplantae</taxon>
        <taxon>Streptophyta</taxon>
        <taxon>Embryophyta</taxon>
        <taxon>Tracheophyta</taxon>
        <taxon>Spermatophyta</taxon>
        <taxon>Magnoliopsida</taxon>
        <taxon>eudicotyledons</taxon>
        <taxon>Gunneridae</taxon>
        <taxon>Pentapetalae</taxon>
        <taxon>rosids</taxon>
        <taxon>fabids</taxon>
        <taxon>Rosales</taxon>
        <taxon>Cannabaceae</taxon>
        <taxon>Trema</taxon>
    </lineage>
</organism>
<accession>A0A2P5F6M3</accession>
<comment type="caution">
    <text evidence="1">The sequence shown here is derived from an EMBL/GenBank/DDBJ whole genome shotgun (WGS) entry which is preliminary data.</text>
</comment>
<name>A0A2P5F6M3_TREOI</name>